<dbReference type="Proteomes" id="UP000016160">
    <property type="component" value="Chromosome"/>
</dbReference>
<dbReference type="Pfam" id="PF22073">
    <property type="entry name" value="Cep192_D4"/>
    <property type="match status" value="1"/>
</dbReference>
<dbReference type="PROSITE" id="PS50835">
    <property type="entry name" value="IG_LIKE"/>
    <property type="match status" value="1"/>
</dbReference>
<keyword evidence="6" id="KW-1185">Reference proteome</keyword>
<accession>T2KRG7</accession>
<dbReference type="STRING" id="1347342.BN863_33440"/>
<dbReference type="OrthoDB" id="1652165at2"/>
<feature type="chain" id="PRO_5004602963" evidence="2">
    <location>
        <begin position="21"/>
        <end position="1333"/>
    </location>
</feature>
<evidence type="ECO:0000256" key="1">
    <source>
        <dbReference type="ARBA" id="ARBA00022729"/>
    </source>
</evidence>
<dbReference type="eggNOG" id="COG2356">
    <property type="taxonomic scope" value="Bacteria"/>
</dbReference>
<dbReference type="InterPro" id="IPR007110">
    <property type="entry name" value="Ig-like_dom"/>
</dbReference>
<protein>
    <submittedName>
        <fullName evidence="5">CHU large protein</fullName>
    </submittedName>
</protein>
<dbReference type="NCBIfam" id="TIGR04183">
    <property type="entry name" value="Por_Secre_tail"/>
    <property type="match status" value="1"/>
</dbReference>
<evidence type="ECO:0000313" key="6">
    <source>
        <dbReference type="Proteomes" id="UP000016160"/>
    </source>
</evidence>
<dbReference type="RefSeq" id="WP_038532543.1">
    <property type="nucleotide sequence ID" value="NZ_HG315671.1"/>
</dbReference>
<dbReference type="eggNOG" id="COG1361">
    <property type="taxonomic scope" value="Bacteria"/>
</dbReference>
<dbReference type="PROSITE" id="PS51841">
    <property type="entry name" value="LTD"/>
    <property type="match status" value="1"/>
</dbReference>
<sequence>MKFKYTITIVLFLSVIPLGLCQCLSDNFNTSYGNWTASNTYTNTTAGYEGKGVGFNATTDNLVTQVAITSPQSIQFLLARSPSTDNRTLSIEYSTSMTGPWTEAGLITVDQTNETHQLFSIDLNLIGEYYIQIIMSDRDGGSYYLDDVTIYCGGANTPELQLLDEYGNLQNCGFEMDFGSTATNASVEKSFTIKNTGDVNLEVSTSTITSHFTSNIFNFPLIIPPNETLPITVTFQPNTTGVITGELHILNSDTNENDCIISLIGNGFTPAPEIDIERNSGASIPSEATANTGYNTVFAATVVGEATTPKTYYIHNEGELDLIVGEITSSNPSEFQIISNPSNSTIPNQTKIDFFIQFTPLSSGIRSSIITILNNDDNENPYTFEVQGTGKCSSATLLAQPNNGPAGTVVTITASNFGTATTANLNGIPADTHVISDTEIEVTIPEHSSSGNLSIINDLGCQNTTNFNLLTNKTTDCDGDNGYTPTHLFISEITDHPNGSHSYIEIFNGSGETINMEDYSLEIHYNATTVRTIEFESSTLDNQDVFVIAFGATDANYPHSTHGYDLLSNLVGINNNDNIRLLHNGNWIDLWGNISGDSFTISQKGYTYRRKNNIQNTPSTIWNTNDWEAFTTVDYTNIGTYDFSIGTAPTITSQPSHNNANCSLTTQLSTTANEGVLGQKNLSYQWLVNTPESDTWVEVLDDENHIGAQSQTLTITNTTNVNKNQYYCRVLEDSNLCFIATNSNKISVNKSVWTGSAWENDIAPTVQSLTIIDNNYNTLLHGNLTTCGLYIPIENSLIVGANSFAKVTNTLHIEGELLVKDKGSFVQSDDSNIINSGTITVEKETAILNTWDEYTYWSSPVKNETFNNVFSHSKRLFWYKASNFVDIYKEENNNNAQELGQDDVDDDANDWQSIGELEAVKRTDYLAAGVGYAATHSNTNFIEGNTYTYSFSGDFNNGTILTPVERNDVSLLDGNWNLIGNPYPSAIDVSAFFDANVNVRNPEGTLEGVIYLWSHDSPISNTNNGNYLFNYSPSDYAIINGSGAIAAQEGTGTIPDNFIPSCQGFFVKFSNDYPSPSGHVIFNNAMRVTDKNTQFFRPTKSNKIWVNLTSDNGIFNQTLVSYITGANDSYDGVYYDLDLNITKDVHAKLYSRITDTDKKLTIQGKATESITTEEQINLGFYSKITTPTIYSISLDSFEGQFFEENEIYLEDTYLNIYHNLKVSAYTFTSEPGEFNNRFYLKFKAQTLTVEELDISSLVQIIQLNANEWIFKLESNQFKMRQLIIHDILGRQIYKFNAKSNRDIYNLPQLNSGAYVLTASSKNEIIFRKKFIKK</sequence>
<organism evidence="5 6">
    <name type="scientific">Formosa agariphila (strain DSM 15362 / KCTC 12365 / LMG 23005 / KMM 3901 / M-2Alg 35-1)</name>
    <dbReference type="NCBI Taxonomy" id="1347342"/>
    <lineage>
        <taxon>Bacteria</taxon>
        <taxon>Pseudomonadati</taxon>
        <taxon>Bacteroidota</taxon>
        <taxon>Flavobacteriia</taxon>
        <taxon>Flavobacteriales</taxon>
        <taxon>Flavobacteriaceae</taxon>
        <taxon>Formosa</taxon>
    </lineage>
</organism>
<dbReference type="HOGENOM" id="CLU_258908_0_0_10"/>
<evidence type="ECO:0000259" key="3">
    <source>
        <dbReference type="PROSITE" id="PS50835"/>
    </source>
</evidence>
<evidence type="ECO:0000313" key="5">
    <source>
        <dbReference type="EMBL" id="CDF81056.1"/>
    </source>
</evidence>
<dbReference type="EMBL" id="HG315671">
    <property type="protein sequence ID" value="CDF81056.1"/>
    <property type="molecule type" value="Genomic_DNA"/>
</dbReference>
<proteinExistence type="predicted"/>
<dbReference type="InterPro" id="IPR013783">
    <property type="entry name" value="Ig-like_fold"/>
</dbReference>
<dbReference type="InterPro" id="IPR014756">
    <property type="entry name" value="Ig_E-set"/>
</dbReference>
<dbReference type="InterPro" id="IPR001322">
    <property type="entry name" value="Lamin_tail_dom"/>
</dbReference>
<feature type="domain" description="Ig-like" evidence="3">
    <location>
        <begin position="649"/>
        <end position="747"/>
    </location>
</feature>
<feature type="signal peptide" evidence="2">
    <location>
        <begin position="1"/>
        <end position="20"/>
    </location>
</feature>
<dbReference type="Pfam" id="PF00932">
    <property type="entry name" value="LTD"/>
    <property type="match status" value="1"/>
</dbReference>
<dbReference type="Gene3D" id="2.60.40.10">
    <property type="entry name" value="Immunoglobulins"/>
    <property type="match status" value="4"/>
</dbReference>
<dbReference type="InterPro" id="IPR026444">
    <property type="entry name" value="Secre_tail"/>
</dbReference>
<dbReference type="InterPro" id="IPR054090">
    <property type="entry name" value="Cep192_Spd-2-like_dom"/>
</dbReference>
<dbReference type="eggNOG" id="COG1345">
    <property type="taxonomic scope" value="Bacteria"/>
</dbReference>
<feature type="domain" description="LTD" evidence="4">
    <location>
        <begin position="481"/>
        <end position="610"/>
    </location>
</feature>
<evidence type="ECO:0000256" key="2">
    <source>
        <dbReference type="SAM" id="SignalP"/>
    </source>
</evidence>
<keyword evidence="1 2" id="KW-0732">Signal</keyword>
<dbReference type="NCBIfam" id="NF012200">
    <property type="entry name" value="choice_anch_D"/>
    <property type="match status" value="2"/>
</dbReference>
<dbReference type="SUPFAM" id="SSF81296">
    <property type="entry name" value="E set domains"/>
    <property type="match status" value="1"/>
</dbReference>
<name>T2KRG7_FORAG</name>
<evidence type="ECO:0000259" key="4">
    <source>
        <dbReference type="PROSITE" id="PS51841"/>
    </source>
</evidence>
<dbReference type="PATRIC" id="fig|1347342.6.peg.3372"/>
<gene>
    <name evidence="5" type="ORF">BN863_33440</name>
</gene>
<reference evidence="5 6" key="1">
    <citation type="journal article" date="2013" name="Appl. Environ. Microbiol.">
        <title>The genome of the alga-associated marine flavobacterium Formosa agariphila KMM 3901T reveals a broad potential for degradation of algal polysaccharides.</title>
        <authorList>
            <person name="Mann A.J."/>
            <person name="Hahnke R.L."/>
            <person name="Huang S."/>
            <person name="Werner J."/>
            <person name="Xing P."/>
            <person name="Barbeyron T."/>
            <person name="Huettel B."/>
            <person name="Stueber K."/>
            <person name="Reinhardt R."/>
            <person name="Harder J."/>
            <person name="Gloeckner F.O."/>
            <person name="Amann R.I."/>
            <person name="Teeling H."/>
        </authorList>
    </citation>
    <scope>NUCLEOTIDE SEQUENCE [LARGE SCALE GENOMIC DNA]</scope>
    <source>
        <strain evidence="6">DSM 15362 / KCTC 12365 / LMG 23005 / KMM 3901</strain>
    </source>
</reference>